<proteinExistence type="predicted"/>
<sequence length="46" mass="5469">MLQTFLSVEVSGFYKTFDKIGGVFLYVFLILFTLMFLYAMVKYVKR</sequence>
<protein>
    <submittedName>
        <fullName evidence="2">Uncharacterized protein</fullName>
    </submittedName>
</protein>
<gene>
    <name evidence="2" type="ORF">LX66_1156</name>
</gene>
<evidence type="ECO:0000313" key="2">
    <source>
        <dbReference type="EMBL" id="TWI91776.1"/>
    </source>
</evidence>
<name>A0A562TFA3_CHIJA</name>
<evidence type="ECO:0000256" key="1">
    <source>
        <dbReference type="SAM" id="Phobius"/>
    </source>
</evidence>
<keyword evidence="1" id="KW-1133">Transmembrane helix</keyword>
<comment type="caution">
    <text evidence="2">The sequence shown here is derived from an EMBL/GenBank/DDBJ whole genome shotgun (WGS) entry which is preliminary data.</text>
</comment>
<dbReference type="AlphaFoldDB" id="A0A562TFA3"/>
<keyword evidence="1" id="KW-0812">Transmembrane</keyword>
<dbReference type="EMBL" id="VLLG01000002">
    <property type="protein sequence ID" value="TWI91776.1"/>
    <property type="molecule type" value="Genomic_DNA"/>
</dbReference>
<evidence type="ECO:0000313" key="3">
    <source>
        <dbReference type="Proteomes" id="UP000316778"/>
    </source>
</evidence>
<accession>A0A562TFA3</accession>
<reference evidence="2 3" key="1">
    <citation type="journal article" date="2013" name="Stand. Genomic Sci.">
        <title>Genomic Encyclopedia of Type Strains, Phase I: The one thousand microbial genomes (KMG-I) project.</title>
        <authorList>
            <person name="Kyrpides N.C."/>
            <person name="Woyke T."/>
            <person name="Eisen J.A."/>
            <person name="Garrity G."/>
            <person name="Lilburn T.G."/>
            <person name="Beck B.J."/>
            <person name="Whitman W.B."/>
            <person name="Hugenholtz P."/>
            <person name="Klenk H.P."/>
        </authorList>
    </citation>
    <scope>NUCLEOTIDE SEQUENCE [LARGE SCALE GENOMIC DNA]</scope>
    <source>
        <strain evidence="2 3">DSM 13484</strain>
    </source>
</reference>
<dbReference type="Proteomes" id="UP000316778">
    <property type="component" value="Unassembled WGS sequence"/>
</dbReference>
<keyword evidence="3" id="KW-1185">Reference proteome</keyword>
<organism evidence="2 3">
    <name type="scientific">Chitinophaga japonensis</name>
    <name type="common">Flexibacter japonensis</name>
    <dbReference type="NCBI Taxonomy" id="104662"/>
    <lineage>
        <taxon>Bacteria</taxon>
        <taxon>Pseudomonadati</taxon>
        <taxon>Bacteroidota</taxon>
        <taxon>Chitinophagia</taxon>
        <taxon>Chitinophagales</taxon>
        <taxon>Chitinophagaceae</taxon>
        <taxon>Chitinophaga</taxon>
    </lineage>
</organism>
<feature type="transmembrane region" description="Helical" evidence="1">
    <location>
        <begin position="20"/>
        <end position="41"/>
    </location>
</feature>
<keyword evidence="1" id="KW-0472">Membrane</keyword>